<reference evidence="3" key="3">
    <citation type="submission" date="2020-12" db="UniProtKB">
        <authorList>
            <consortium name="EnsemblPlants"/>
        </authorList>
    </citation>
    <scope>IDENTIFICATION</scope>
</reference>
<dbReference type="Gramene" id="Pp3c9_14650V3.1">
    <property type="protein sequence ID" value="Pp3c9_14650V3.1"/>
    <property type="gene ID" value="Pp3c9_14650"/>
</dbReference>
<dbReference type="EnsemblPlants" id="Pp3c9_14650V3.1">
    <property type="protein sequence ID" value="Pp3c9_14650V3.1"/>
    <property type="gene ID" value="Pp3c9_14650"/>
</dbReference>
<reference evidence="2 4" key="2">
    <citation type="journal article" date="2018" name="Plant J.">
        <title>The Physcomitrella patens chromosome-scale assembly reveals moss genome structure and evolution.</title>
        <authorList>
            <person name="Lang D."/>
            <person name="Ullrich K.K."/>
            <person name="Murat F."/>
            <person name="Fuchs J."/>
            <person name="Jenkins J."/>
            <person name="Haas F.B."/>
            <person name="Piednoel M."/>
            <person name="Gundlach H."/>
            <person name="Van Bel M."/>
            <person name="Meyberg R."/>
            <person name="Vives C."/>
            <person name="Morata J."/>
            <person name="Symeonidi A."/>
            <person name="Hiss M."/>
            <person name="Muchero W."/>
            <person name="Kamisugi Y."/>
            <person name="Saleh O."/>
            <person name="Blanc G."/>
            <person name="Decker E.L."/>
            <person name="van Gessel N."/>
            <person name="Grimwood J."/>
            <person name="Hayes R.D."/>
            <person name="Graham S.W."/>
            <person name="Gunter L.E."/>
            <person name="McDaniel S.F."/>
            <person name="Hoernstein S.N.W."/>
            <person name="Larsson A."/>
            <person name="Li F.W."/>
            <person name="Perroud P.F."/>
            <person name="Phillips J."/>
            <person name="Ranjan P."/>
            <person name="Rokshar D.S."/>
            <person name="Rothfels C.J."/>
            <person name="Schneider L."/>
            <person name="Shu S."/>
            <person name="Stevenson D.W."/>
            <person name="Thummler F."/>
            <person name="Tillich M."/>
            <person name="Villarreal Aguilar J.C."/>
            <person name="Widiez T."/>
            <person name="Wong G.K."/>
            <person name="Wymore A."/>
            <person name="Zhang Y."/>
            <person name="Zimmer A.D."/>
            <person name="Quatrano R.S."/>
            <person name="Mayer K.F.X."/>
            <person name="Goodstein D."/>
            <person name="Casacuberta J.M."/>
            <person name="Vandepoele K."/>
            <person name="Reski R."/>
            <person name="Cuming A.C."/>
            <person name="Tuskan G.A."/>
            <person name="Maumus F."/>
            <person name="Salse J."/>
            <person name="Schmutz J."/>
            <person name="Rensing S.A."/>
        </authorList>
    </citation>
    <scope>NUCLEOTIDE SEQUENCE [LARGE SCALE GENOMIC DNA]</scope>
    <source>
        <strain evidence="3 4">cv. Gransden 2004</strain>
    </source>
</reference>
<dbReference type="PaxDb" id="3218-PP1S302_13V6.1"/>
<evidence type="ECO:0000313" key="3">
    <source>
        <dbReference type="EnsemblPlants" id="Pp3c9_14650V3.1"/>
    </source>
</evidence>
<dbReference type="AlphaFoldDB" id="A0A2K1K378"/>
<protein>
    <submittedName>
        <fullName evidence="2 3">Uncharacterized protein</fullName>
    </submittedName>
</protein>
<name>A0A2K1K378_PHYPA</name>
<sequence length="122" mass="14432">MIVQLDILNDEMKKKFQLLRHLSERNAALKKEKHQAPCKLQRESALNTQASRMLMHCQTEDHDIDLCDAKCQTICFCQQVDTRKRRRAERKERRCLEEAVNSYPSRPPSPPQMRKSDTHKLE</sequence>
<accession>A0A2K1K378</accession>
<gene>
    <name evidence="2" type="ORF">PHYPA_012704</name>
</gene>
<evidence type="ECO:0000313" key="2">
    <source>
        <dbReference type="EMBL" id="PNR48229.1"/>
    </source>
</evidence>
<organism evidence="2">
    <name type="scientific">Physcomitrium patens</name>
    <name type="common">Spreading-leaved earth moss</name>
    <name type="synonym">Physcomitrella patens</name>
    <dbReference type="NCBI Taxonomy" id="3218"/>
    <lineage>
        <taxon>Eukaryota</taxon>
        <taxon>Viridiplantae</taxon>
        <taxon>Streptophyta</taxon>
        <taxon>Embryophyta</taxon>
        <taxon>Bryophyta</taxon>
        <taxon>Bryophytina</taxon>
        <taxon>Bryopsida</taxon>
        <taxon>Funariidae</taxon>
        <taxon>Funariales</taxon>
        <taxon>Funariaceae</taxon>
        <taxon>Physcomitrium</taxon>
    </lineage>
</organism>
<reference evidence="2 4" key="1">
    <citation type="journal article" date="2008" name="Science">
        <title>The Physcomitrella genome reveals evolutionary insights into the conquest of land by plants.</title>
        <authorList>
            <person name="Rensing S."/>
            <person name="Lang D."/>
            <person name="Zimmer A."/>
            <person name="Terry A."/>
            <person name="Salamov A."/>
            <person name="Shapiro H."/>
            <person name="Nishiyama T."/>
            <person name="Perroud P.-F."/>
            <person name="Lindquist E."/>
            <person name="Kamisugi Y."/>
            <person name="Tanahashi T."/>
            <person name="Sakakibara K."/>
            <person name="Fujita T."/>
            <person name="Oishi K."/>
            <person name="Shin-I T."/>
            <person name="Kuroki Y."/>
            <person name="Toyoda A."/>
            <person name="Suzuki Y."/>
            <person name="Hashimoto A."/>
            <person name="Yamaguchi K."/>
            <person name="Sugano A."/>
            <person name="Kohara Y."/>
            <person name="Fujiyama A."/>
            <person name="Anterola A."/>
            <person name="Aoki S."/>
            <person name="Ashton N."/>
            <person name="Barbazuk W.B."/>
            <person name="Barker E."/>
            <person name="Bennetzen J."/>
            <person name="Bezanilla M."/>
            <person name="Blankenship R."/>
            <person name="Cho S.H."/>
            <person name="Dutcher S."/>
            <person name="Estelle M."/>
            <person name="Fawcett J.A."/>
            <person name="Gundlach H."/>
            <person name="Hanada K."/>
            <person name="Heyl A."/>
            <person name="Hicks K.A."/>
            <person name="Hugh J."/>
            <person name="Lohr M."/>
            <person name="Mayer K."/>
            <person name="Melkozernov A."/>
            <person name="Murata T."/>
            <person name="Nelson D."/>
            <person name="Pils B."/>
            <person name="Prigge M."/>
            <person name="Reiss B."/>
            <person name="Renner T."/>
            <person name="Rombauts S."/>
            <person name="Rushton P."/>
            <person name="Sanderfoot A."/>
            <person name="Schween G."/>
            <person name="Shiu S.-H."/>
            <person name="Stueber K."/>
            <person name="Theodoulou F.L."/>
            <person name="Tu H."/>
            <person name="Van de Peer Y."/>
            <person name="Verrier P.J."/>
            <person name="Waters E."/>
            <person name="Wood A."/>
            <person name="Yang L."/>
            <person name="Cove D."/>
            <person name="Cuming A."/>
            <person name="Hasebe M."/>
            <person name="Lucas S."/>
            <person name="Mishler D.B."/>
            <person name="Reski R."/>
            <person name="Grigoriev I."/>
            <person name="Quatrano R.S."/>
            <person name="Boore J.L."/>
        </authorList>
    </citation>
    <scope>NUCLEOTIDE SEQUENCE [LARGE SCALE GENOMIC DNA]</scope>
    <source>
        <strain evidence="3 4">cv. Gransden 2004</strain>
    </source>
</reference>
<evidence type="ECO:0000256" key="1">
    <source>
        <dbReference type="SAM" id="MobiDB-lite"/>
    </source>
</evidence>
<dbReference type="EMBL" id="ABEU02000009">
    <property type="protein sequence ID" value="PNR48229.1"/>
    <property type="molecule type" value="Genomic_DNA"/>
</dbReference>
<proteinExistence type="predicted"/>
<dbReference type="InParanoid" id="A0A2K1K378"/>
<feature type="region of interest" description="Disordered" evidence="1">
    <location>
        <begin position="83"/>
        <end position="122"/>
    </location>
</feature>
<evidence type="ECO:0000313" key="4">
    <source>
        <dbReference type="Proteomes" id="UP000006727"/>
    </source>
</evidence>
<dbReference type="Proteomes" id="UP000006727">
    <property type="component" value="Chromosome 9"/>
</dbReference>
<keyword evidence="4" id="KW-1185">Reference proteome</keyword>